<gene>
    <name evidence="2" type="ordered locus">syc1648_c</name>
</gene>
<dbReference type="RefSeq" id="WP_011243958.1">
    <property type="nucleotide sequence ID" value="NC_006576.1"/>
</dbReference>
<dbReference type="InterPro" id="IPR025569">
    <property type="entry name" value="DUF4335"/>
</dbReference>
<evidence type="ECO:0000256" key="1">
    <source>
        <dbReference type="SAM" id="MobiDB-lite"/>
    </source>
</evidence>
<sequence length="316" mass="33397">MQLQRLYQLPNCSLLVQGLADASLDNSQCLTIVTRVECGFPGLQPALRGGKDFLVQLATVASAYAQGVISGLPRPQTAISSDLIQLRSLDRDRHQLTSNDNGSEVALELNSLQLFDLVDAIDQLIADPLTLPDLQIGLAPLPRRHVPALVPLPQRAAAPAVGLAGLAIAAAALFALPIPEVKPPRENLPQTEQTTSGANSNPPATEPPASSPSLADAGTLEAVVVASRAAIGSAWDRKPEYEPAEAEQYRVSATATGQIVGYRAEDSQSDIQQTPLASLLKPLPAGDRQPLADLRIVFQPSGVVEVSPWDGWGSVR</sequence>
<dbReference type="Pfam" id="PF14233">
    <property type="entry name" value="DUF4335"/>
    <property type="match status" value="1"/>
</dbReference>
<name>A0A0H3K6V7_SYNP6</name>
<protein>
    <recommendedName>
        <fullName evidence="4">DUF4335 domain-containing protein</fullName>
    </recommendedName>
</protein>
<evidence type="ECO:0008006" key="4">
    <source>
        <dbReference type="Google" id="ProtNLM"/>
    </source>
</evidence>
<dbReference type="Proteomes" id="UP000001175">
    <property type="component" value="Chromosome"/>
</dbReference>
<feature type="compositionally biased region" description="Polar residues" evidence="1">
    <location>
        <begin position="188"/>
        <end position="197"/>
    </location>
</feature>
<dbReference type="AlphaFoldDB" id="A0A0H3K6V7"/>
<reference evidence="2 3" key="1">
    <citation type="journal article" date="2007" name="Photosyn. Res.">
        <title>Complete nucleotide sequence of the freshwater unicellular cyanobacterium Synechococcus elongatus PCC 6301 chromosome: gene content and organization.</title>
        <authorList>
            <person name="Sugita C."/>
            <person name="Ogata K."/>
            <person name="Shikata M."/>
            <person name="Jikuya H."/>
            <person name="Takano J."/>
            <person name="Furumichi M."/>
            <person name="Kanehisa M."/>
            <person name="Omata T."/>
            <person name="Sugiura M."/>
            <person name="Sugita M."/>
        </authorList>
    </citation>
    <scope>NUCLEOTIDE SEQUENCE [LARGE SCALE GENOMIC DNA]</scope>
    <source>
        <strain evidence="3">ATCC 27144 / PCC 6301 / SAUG 1402/1</strain>
    </source>
</reference>
<proteinExistence type="predicted"/>
<dbReference type="EMBL" id="AP008231">
    <property type="protein sequence ID" value="BAD79838.1"/>
    <property type="molecule type" value="Genomic_DNA"/>
</dbReference>
<accession>A0A0H3K6V7</accession>
<organism evidence="2 3">
    <name type="scientific">Synechococcus sp. (strain ATCC 27144 / PCC 6301 / SAUG 1402/1)</name>
    <name type="common">Anacystis nidulans</name>
    <dbReference type="NCBI Taxonomy" id="269084"/>
    <lineage>
        <taxon>Bacteria</taxon>
        <taxon>Bacillati</taxon>
        <taxon>Cyanobacteriota</taxon>
        <taxon>Cyanophyceae</taxon>
        <taxon>Synechococcales</taxon>
        <taxon>Synechococcaceae</taxon>
        <taxon>Synechococcus</taxon>
    </lineage>
</organism>
<dbReference type="GeneID" id="72431348"/>
<feature type="region of interest" description="Disordered" evidence="1">
    <location>
        <begin position="183"/>
        <end position="214"/>
    </location>
</feature>
<dbReference type="eggNOG" id="COG3468">
    <property type="taxonomic scope" value="Bacteria"/>
</dbReference>
<evidence type="ECO:0000313" key="2">
    <source>
        <dbReference type="EMBL" id="BAD79838.1"/>
    </source>
</evidence>
<dbReference type="KEGG" id="syc:syc1648_c"/>
<evidence type="ECO:0000313" key="3">
    <source>
        <dbReference type="Proteomes" id="UP000001175"/>
    </source>
</evidence>